<reference evidence="1" key="1">
    <citation type="submission" date="2019-08" db="EMBL/GenBank/DDBJ databases">
        <authorList>
            <person name="Kucharzyk K."/>
            <person name="Murdoch R.W."/>
            <person name="Higgins S."/>
            <person name="Loffler F."/>
        </authorList>
    </citation>
    <scope>NUCLEOTIDE SEQUENCE</scope>
</reference>
<dbReference type="AlphaFoldDB" id="A0A644YTX8"/>
<accession>A0A644YTX8</accession>
<name>A0A644YTX8_9ZZZZ</name>
<comment type="caution">
    <text evidence="1">The sequence shown here is derived from an EMBL/GenBank/DDBJ whole genome shotgun (WGS) entry which is preliminary data.</text>
</comment>
<evidence type="ECO:0000313" key="1">
    <source>
        <dbReference type="EMBL" id="MPM32035.1"/>
    </source>
</evidence>
<proteinExistence type="predicted"/>
<organism evidence="1">
    <name type="scientific">bioreactor metagenome</name>
    <dbReference type="NCBI Taxonomy" id="1076179"/>
    <lineage>
        <taxon>unclassified sequences</taxon>
        <taxon>metagenomes</taxon>
        <taxon>ecological metagenomes</taxon>
    </lineage>
</organism>
<gene>
    <name evidence="1" type="ORF">SDC9_78593</name>
</gene>
<protein>
    <submittedName>
        <fullName evidence="1">Uncharacterized protein</fullName>
    </submittedName>
</protein>
<sequence length="120" mass="13040">MRIGIVNVAGHGGRNGIGRRHGFKYQLAELGRAQLVIGEGGKLQRIARNLGDKGARAGADGAGPELGGGDFLRRHALQKMLGQHHKVKDVLHKEHIQVCGLLQVQDQGLRVDRLRSRGFL</sequence>
<dbReference type="EMBL" id="VSSQ01006247">
    <property type="protein sequence ID" value="MPM32035.1"/>
    <property type="molecule type" value="Genomic_DNA"/>
</dbReference>